<dbReference type="AlphaFoldDB" id="A0A109QX92"/>
<gene>
    <name evidence="5" type="ORF">AWU67_12700</name>
</gene>
<evidence type="ECO:0000256" key="3">
    <source>
        <dbReference type="ARBA" id="ARBA00022679"/>
    </source>
</evidence>
<dbReference type="Proteomes" id="UP000058305">
    <property type="component" value="Chromosome"/>
</dbReference>
<keyword evidence="2" id="KW-0328">Glycosyltransferase</keyword>
<feature type="domain" description="Glycosyltransferase subfamily 4-like N-terminal" evidence="4">
    <location>
        <begin position="4"/>
        <end position="166"/>
    </location>
</feature>
<evidence type="ECO:0000313" key="5">
    <source>
        <dbReference type="EMBL" id="AMB59584.1"/>
    </source>
</evidence>
<keyword evidence="6" id="KW-1185">Reference proteome</keyword>
<reference evidence="6" key="2">
    <citation type="submission" date="2016-01" db="EMBL/GenBank/DDBJ databases">
        <title>First complete genome sequence of a species in the genus Microterricola, an extremophilic cold active enzyme producing strain ERGS5:02 isolated from Sikkim Himalaya.</title>
        <authorList>
            <person name="Kumar R."/>
            <person name="Singh D."/>
            <person name="Swarnkar M.K."/>
        </authorList>
    </citation>
    <scope>NUCLEOTIDE SEQUENCE [LARGE SCALE GENOMIC DNA]</scope>
    <source>
        <strain evidence="6">ERGS5:02</strain>
    </source>
</reference>
<organism evidence="5 6">
    <name type="scientific">Microterricola viridarii</name>
    <dbReference type="NCBI Taxonomy" id="412690"/>
    <lineage>
        <taxon>Bacteria</taxon>
        <taxon>Bacillati</taxon>
        <taxon>Actinomycetota</taxon>
        <taxon>Actinomycetes</taxon>
        <taxon>Micrococcales</taxon>
        <taxon>Microbacteriaceae</taxon>
        <taxon>Microterricola</taxon>
    </lineage>
</organism>
<dbReference type="Pfam" id="PF13579">
    <property type="entry name" value="Glyco_trans_4_4"/>
    <property type="match status" value="1"/>
</dbReference>
<dbReference type="GO" id="GO:1901137">
    <property type="term" value="P:carbohydrate derivative biosynthetic process"/>
    <property type="evidence" value="ECO:0007669"/>
    <property type="project" value="UniProtKB-ARBA"/>
</dbReference>
<accession>A0A109QX92</accession>
<proteinExistence type="predicted"/>
<name>A0A109QX92_9MICO</name>
<dbReference type="PANTHER" id="PTHR45947">
    <property type="entry name" value="SULFOQUINOVOSYL TRANSFERASE SQD2"/>
    <property type="match status" value="1"/>
</dbReference>
<evidence type="ECO:0000256" key="1">
    <source>
        <dbReference type="ARBA" id="ARBA00021292"/>
    </source>
</evidence>
<evidence type="ECO:0000313" key="6">
    <source>
        <dbReference type="Proteomes" id="UP000058305"/>
    </source>
</evidence>
<dbReference type="EMBL" id="CP014145">
    <property type="protein sequence ID" value="AMB59584.1"/>
    <property type="molecule type" value="Genomic_DNA"/>
</dbReference>
<dbReference type="KEGG" id="mvd:AWU67_12700"/>
<dbReference type="PANTHER" id="PTHR45947:SF3">
    <property type="entry name" value="SULFOQUINOVOSYL TRANSFERASE SQD2"/>
    <property type="match status" value="1"/>
</dbReference>
<dbReference type="Gene3D" id="3.40.50.2000">
    <property type="entry name" value="Glycogen Phosphorylase B"/>
    <property type="match status" value="2"/>
</dbReference>
<dbReference type="GO" id="GO:0016758">
    <property type="term" value="F:hexosyltransferase activity"/>
    <property type="evidence" value="ECO:0007669"/>
    <property type="project" value="TreeGrafter"/>
</dbReference>
<dbReference type="SUPFAM" id="SSF53756">
    <property type="entry name" value="UDP-Glycosyltransferase/glycogen phosphorylase"/>
    <property type="match status" value="1"/>
</dbReference>
<keyword evidence="3" id="KW-0808">Transferase</keyword>
<reference evidence="5 6" key="1">
    <citation type="journal article" date="2016" name="J. Biotechnol.">
        <title>First complete genome sequence of a species in the genus Microterricola, an extremophilic cold active enzyme producing bacterial strain ERGS5:02 isolated from Sikkim Himalaya.</title>
        <authorList>
            <person name="Himanshu"/>
            <person name="Swarnkar M.K."/>
            <person name="Singh D."/>
            <person name="Kumar R."/>
        </authorList>
    </citation>
    <scope>NUCLEOTIDE SEQUENCE [LARGE SCALE GENOMIC DNA]</scope>
    <source>
        <strain evidence="5 6">ERGS5:02</strain>
    </source>
</reference>
<evidence type="ECO:0000259" key="4">
    <source>
        <dbReference type="Pfam" id="PF13579"/>
    </source>
</evidence>
<dbReference type="InterPro" id="IPR028098">
    <property type="entry name" value="Glyco_trans_4-like_N"/>
</dbReference>
<dbReference type="InterPro" id="IPR050194">
    <property type="entry name" value="Glycosyltransferase_grp1"/>
</dbReference>
<protein>
    <recommendedName>
        <fullName evidence="1">D-inositol 3-phosphate glycosyltransferase</fullName>
    </recommendedName>
</protein>
<evidence type="ECO:0000256" key="2">
    <source>
        <dbReference type="ARBA" id="ARBA00022676"/>
    </source>
</evidence>
<sequence length="352" mass="39051">MGSGVMTLTERLSHMQAVQGAQVEVMYLVRSDTPSPEELRTRFNHAVKLQRVEPHGNRVVDLATMWTNLRRIYRDNAVDVVHCHSTVAGVIGRGARMGIRSKVKVFYSPHGFAFLRLNMHPIVRRAVLGLERFLARRGSGLILSSNSEMALAAETIRAPRAFLLRNGLSHEAHRIEAIPEDAKGRLTVGMVGRVCYQKAPWRFAAVAKELSSRADFVWVGGGDEADIDRWLGRPEVDVTGWINADELKKTISGFDLLLFPTLWEGMALSLIQAQLQGVPAIVSDVVGNVDCVVDGRTGYICRDDDELVARTAELLDDHELRLSMATNARTWARANLTDDHIGVGSLEIYDMA</sequence>
<dbReference type="Pfam" id="PF13692">
    <property type="entry name" value="Glyco_trans_1_4"/>
    <property type="match status" value="1"/>
</dbReference>